<proteinExistence type="predicted"/>
<reference evidence="1 2" key="1">
    <citation type="journal article" date="2014" name="PLoS ONE">
        <title>Global Analysis of Gene Expression Profiles in Physic Nut (Jatropha curcas L.) Seedlings Exposed to Salt Stress.</title>
        <authorList>
            <person name="Zhang L."/>
            <person name="Zhang C."/>
            <person name="Wu P."/>
            <person name="Chen Y."/>
            <person name="Li M."/>
            <person name="Jiang H."/>
            <person name="Wu G."/>
        </authorList>
    </citation>
    <scope>NUCLEOTIDE SEQUENCE [LARGE SCALE GENOMIC DNA]</scope>
    <source>
        <strain evidence="2">cv. GZQX0401</strain>
        <tissue evidence="1">Young leaves</tissue>
    </source>
</reference>
<sequence>MRFVYFSNFVYSPHRGQDHQIAQIILRPTGDGFSKPMGPTKQRWCITKLFGSFSRLVMVYCEADQDNFNDQPVMISRNR</sequence>
<dbReference type="Proteomes" id="UP000027138">
    <property type="component" value="Unassembled WGS sequence"/>
</dbReference>
<organism evidence="1 2">
    <name type="scientific">Jatropha curcas</name>
    <name type="common">Barbados nut</name>
    <dbReference type="NCBI Taxonomy" id="180498"/>
    <lineage>
        <taxon>Eukaryota</taxon>
        <taxon>Viridiplantae</taxon>
        <taxon>Streptophyta</taxon>
        <taxon>Embryophyta</taxon>
        <taxon>Tracheophyta</taxon>
        <taxon>Spermatophyta</taxon>
        <taxon>Magnoliopsida</taxon>
        <taxon>eudicotyledons</taxon>
        <taxon>Gunneridae</taxon>
        <taxon>Pentapetalae</taxon>
        <taxon>rosids</taxon>
        <taxon>fabids</taxon>
        <taxon>Malpighiales</taxon>
        <taxon>Euphorbiaceae</taxon>
        <taxon>Crotonoideae</taxon>
        <taxon>Jatropheae</taxon>
        <taxon>Jatropha</taxon>
    </lineage>
</organism>
<keyword evidence="2" id="KW-1185">Reference proteome</keyword>
<protein>
    <submittedName>
        <fullName evidence="1">Uncharacterized protein</fullName>
    </submittedName>
</protein>
<gene>
    <name evidence="1" type="ORF">JCGZ_03203</name>
</gene>
<dbReference type="AlphaFoldDB" id="A0A067JGN8"/>
<name>A0A067JGN8_JATCU</name>
<dbReference type="EMBL" id="KK915522">
    <property type="protein sequence ID" value="KDP21968.1"/>
    <property type="molecule type" value="Genomic_DNA"/>
</dbReference>
<evidence type="ECO:0000313" key="1">
    <source>
        <dbReference type="EMBL" id="KDP21968.1"/>
    </source>
</evidence>
<evidence type="ECO:0000313" key="2">
    <source>
        <dbReference type="Proteomes" id="UP000027138"/>
    </source>
</evidence>
<accession>A0A067JGN8</accession>